<reference evidence="1" key="1">
    <citation type="submission" date="2021-06" db="EMBL/GenBank/DDBJ databases">
        <title>Parelaphostrongylus tenuis whole genome reference sequence.</title>
        <authorList>
            <person name="Garwood T.J."/>
            <person name="Larsen P.A."/>
            <person name="Fountain-Jones N.M."/>
            <person name="Garbe J.R."/>
            <person name="Macchietto M.G."/>
            <person name="Kania S.A."/>
            <person name="Gerhold R.W."/>
            <person name="Richards J.E."/>
            <person name="Wolf T.M."/>
        </authorList>
    </citation>
    <scope>NUCLEOTIDE SEQUENCE</scope>
    <source>
        <strain evidence="1">MNPRO001-30</strain>
        <tissue evidence="1">Meninges</tissue>
    </source>
</reference>
<protein>
    <submittedName>
        <fullName evidence="1">Uncharacterized protein</fullName>
    </submittedName>
</protein>
<sequence length="279" mass="29569">MMLSESLERGGPTGLLLHAIGKNGRVAGTRSSHSTINGATDDTDSSDTKMKIFANVVQYPMGSTMVFLLATIRTVSGCGVMPAGQARTVTFTVTGFTLPVAMVYTEEPNVVARVPGIATSEAGAKASVERLVMQTVFDALESQGRNAFLPDAVIATILSQLSVKTSYKPLKCQMVTSPEEMQNEGDKKFCIIVGNTVTGICTTDANPANAKCTATDPGKVTVTSVPSDHLTISGTLSTTNIIMANWSKAMWQSVVNRAIRMLAWGPYGSHFFSAFATVN</sequence>
<dbReference type="EMBL" id="JAHQIW010006057">
    <property type="protein sequence ID" value="KAJ1367979.1"/>
    <property type="molecule type" value="Genomic_DNA"/>
</dbReference>
<name>A0AAD5R2F0_PARTN</name>
<evidence type="ECO:0000313" key="1">
    <source>
        <dbReference type="EMBL" id="KAJ1367979.1"/>
    </source>
</evidence>
<evidence type="ECO:0000313" key="2">
    <source>
        <dbReference type="Proteomes" id="UP001196413"/>
    </source>
</evidence>
<dbReference type="Proteomes" id="UP001196413">
    <property type="component" value="Unassembled WGS sequence"/>
</dbReference>
<comment type="caution">
    <text evidence="1">The sequence shown here is derived from an EMBL/GenBank/DDBJ whole genome shotgun (WGS) entry which is preliminary data.</text>
</comment>
<keyword evidence="2" id="KW-1185">Reference proteome</keyword>
<organism evidence="1 2">
    <name type="scientific">Parelaphostrongylus tenuis</name>
    <name type="common">Meningeal worm</name>
    <dbReference type="NCBI Taxonomy" id="148309"/>
    <lineage>
        <taxon>Eukaryota</taxon>
        <taxon>Metazoa</taxon>
        <taxon>Ecdysozoa</taxon>
        <taxon>Nematoda</taxon>
        <taxon>Chromadorea</taxon>
        <taxon>Rhabditida</taxon>
        <taxon>Rhabditina</taxon>
        <taxon>Rhabditomorpha</taxon>
        <taxon>Strongyloidea</taxon>
        <taxon>Metastrongylidae</taxon>
        <taxon>Parelaphostrongylus</taxon>
    </lineage>
</organism>
<accession>A0AAD5R2F0</accession>
<gene>
    <name evidence="1" type="ORF">KIN20_029022</name>
</gene>
<proteinExistence type="predicted"/>
<dbReference type="AlphaFoldDB" id="A0AAD5R2F0"/>